<dbReference type="PANTHER" id="PTHR43464">
    <property type="entry name" value="METHYLTRANSFERASE"/>
    <property type="match status" value="1"/>
</dbReference>
<evidence type="ECO:0000256" key="2">
    <source>
        <dbReference type="ARBA" id="ARBA00022679"/>
    </source>
</evidence>
<dbReference type="CDD" id="cd02440">
    <property type="entry name" value="AdoMet_MTases"/>
    <property type="match status" value="1"/>
</dbReference>
<dbReference type="AlphaFoldDB" id="A0A5N4AEZ4"/>
<evidence type="ECO:0000313" key="7">
    <source>
        <dbReference type="Proteomes" id="UP000327044"/>
    </source>
</evidence>
<dbReference type="SUPFAM" id="SSF53335">
    <property type="entry name" value="S-adenosyl-L-methionine-dependent methyltransferases"/>
    <property type="match status" value="1"/>
</dbReference>
<evidence type="ECO:0000259" key="5">
    <source>
        <dbReference type="Pfam" id="PF08241"/>
    </source>
</evidence>
<organism evidence="6 7">
    <name type="scientific">Photinus pyralis</name>
    <name type="common">Common eastern firefly</name>
    <name type="synonym">Lampyris pyralis</name>
    <dbReference type="NCBI Taxonomy" id="7054"/>
    <lineage>
        <taxon>Eukaryota</taxon>
        <taxon>Metazoa</taxon>
        <taxon>Ecdysozoa</taxon>
        <taxon>Arthropoda</taxon>
        <taxon>Hexapoda</taxon>
        <taxon>Insecta</taxon>
        <taxon>Pterygota</taxon>
        <taxon>Neoptera</taxon>
        <taxon>Endopterygota</taxon>
        <taxon>Coleoptera</taxon>
        <taxon>Polyphaga</taxon>
        <taxon>Elateriformia</taxon>
        <taxon>Elateroidea</taxon>
        <taxon>Lampyridae</taxon>
        <taxon>Lampyrinae</taxon>
        <taxon>Photinus</taxon>
    </lineage>
</organism>
<keyword evidence="4" id="KW-0949">S-adenosyl-L-methionine</keyword>
<dbReference type="EMBL" id="VVIM01000007">
    <property type="protein sequence ID" value="KAB0795893.1"/>
    <property type="molecule type" value="Genomic_DNA"/>
</dbReference>
<evidence type="ECO:0000256" key="4">
    <source>
        <dbReference type="ARBA" id="ARBA00022691"/>
    </source>
</evidence>
<dbReference type="InParanoid" id="A0A5N4AEZ4"/>
<dbReference type="Proteomes" id="UP000327044">
    <property type="component" value="Unassembled WGS sequence"/>
</dbReference>
<dbReference type="InterPro" id="IPR010233">
    <property type="entry name" value="UbiG_MeTrfase"/>
</dbReference>
<sequence>MSGSDDEKLRLLKGLNERWWDEDGNLVTLHSSCKLIAPYIRDEIIHAGIARADAASGLTPLDDVTALEVGCGGGILTERLAKMGCTVTGIDVIGELIAVAKRRASSDPLLKTKVSYKKESIEHHAANNAEKYDVVVSHFCLEQAEDQQTFIESCGKCLKPGGAIFITTVSKTILSWLGIVLLYEKLFKCIPVGMHDWNRCLTADKCHQILQRHNLKTIATRGFYYNYFSKRSFWIRCASLFYITYAKKKAIEENVKEITKDCLKK</sequence>
<name>A0A5N4AEZ4_PHOPY</name>
<dbReference type="Pfam" id="PF08241">
    <property type="entry name" value="Methyltransf_11"/>
    <property type="match status" value="1"/>
</dbReference>
<gene>
    <name evidence="6" type="ORF">PPYR_09954</name>
</gene>
<dbReference type="InterPro" id="IPR013216">
    <property type="entry name" value="Methyltransf_11"/>
</dbReference>
<accession>A0A5N4AEZ4</accession>
<evidence type="ECO:0000313" key="6">
    <source>
        <dbReference type="EMBL" id="KAB0795893.1"/>
    </source>
</evidence>
<dbReference type="OrthoDB" id="3265906at2759"/>
<dbReference type="GO" id="GO:0032259">
    <property type="term" value="P:methylation"/>
    <property type="evidence" value="ECO:0007669"/>
    <property type="project" value="UniProtKB-KW"/>
</dbReference>
<proteinExistence type="predicted"/>
<keyword evidence="3" id="KW-0831">Ubiquinone biosynthesis</keyword>
<dbReference type="NCBIfam" id="TIGR01983">
    <property type="entry name" value="UbiG"/>
    <property type="match status" value="1"/>
</dbReference>
<dbReference type="InterPro" id="IPR029063">
    <property type="entry name" value="SAM-dependent_MTases_sf"/>
</dbReference>
<dbReference type="GO" id="GO:0061542">
    <property type="term" value="F:3-demethylubiquinol 3-O-methyltransferase activity"/>
    <property type="evidence" value="ECO:0007669"/>
    <property type="project" value="InterPro"/>
</dbReference>
<keyword evidence="2" id="KW-0808">Transferase</keyword>
<dbReference type="Gene3D" id="3.40.50.150">
    <property type="entry name" value="Vaccinia Virus protein VP39"/>
    <property type="match status" value="1"/>
</dbReference>
<comment type="caution">
    <text evidence="6">The sequence shown here is derived from an EMBL/GenBank/DDBJ whole genome shotgun (WGS) entry which is preliminary data.</text>
</comment>
<evidence type="ECO:0000256" key="3">
    <source>
        <dbReference type="ARBA" id="ARBA00022688"/>
    </source>
</evidence>
<keyword evidence="7" id="KW-1185">Reference proteome</keyword>
<reference evidence="6 7" key="1">
    <citation type="journal article" date="2018" name="Elife">
        <title>Firefly genomes illuminate parallel origins of bioluminescence in beetles.</title>
        <authorList>
            <person name="Fallon T.R."/>
            <person name="Lower S.E."/>
            <person name="Chang C.H."/>
            <person name="Bessho-Uehara M."/>
            <person name="Martin G.J."/>
            <person name="Bewick A.J."/>
            <person name="Behringer M."/>
            <person name="Debat H.J."/>
            <person name="Wong I."/>
            <person name="Day J.C."/>
            <person name="Suvorov A."/>
            <person name="Silva C.J."/>
            <person name="Stanger-Hall K.F."/>
            <person name="Hall D.W."/>
            <person name="Schmitz R.J."/>
            <person name="Nelson D.R."/>
            <person name="Lewis S.M."/>
            <person name="Shigenobu S."/>
            <person name="Bybee S.M."/>
            <person name="Larracuente A.M."/>
            <person name="Oba Y."/>
            <person name="Weng J.K."/>
        </authorList>
    </citation>
    <scope>NUCLEOTIDE SEQUENCE [LARGE SCALE GENOMIC DNA]</scope>
    <source>
        <strain evidence="6">1611_PpyrPB1</strain>
        <tissue evidence="6">Whole body</tissue>
    </source>
</reference>
<dbReference type="GO" id="GO:0010420">
    <property type="term" value="F:polyprenyldihydroxybenzoate methyltransferase activity"/>
    <property type="evidence" value="ECO:0007669"/>
    <property type="project" value="InterPro"/>
</dbReference>
<protein>
    <recommendedName>
        <fullName evidence="5">Methyltransferase type 11 domain-containing protein</fullName>
    </recommendedName>
</protein>
<feature type="domain" description="Methyltransferase type 11" evidence="5">
    <location>
        <begin position="67"/>
        <end position="166"/>
    </location>
</feature>
<dbReference type="PANTHER" id="PTHR43464:SF19">
    <property type="entry name" value="UBIQUINONE BIOSYNTHESIS O-METHYLTRANSFERASE, MITOCHONDRIAL"/>
    <property type="match status" value="1"/>
</dbReference>
<keyword evidence="1" id="KW-0489">Methyltransferase</keyword>
<evidence type="ECO:0000256" key="1">
    <source>
        <dbReference type="ARBA" id="ARBA00022603"/>
    </source>
</evidence>
<dbReference type="GO" id="GO:0005739">
    <property type="term" value="C:mitochondrion"/>
    <property type="evidence" value="ECO:0007669"/>
    <property type="project" value="TreeGrafter"/>
</dbReference>